<protein>
    <submittedName>
        <fullName evidence="2">Uncharacterized protein</fullName>
    </submittedName>
</protein>
<evidence type="ECO:0000256" key="1">
    <source>
        <dbReference type="SAM" id="MobiDB-lite"/>
    </source>
</evidence>
<dbReference type="EMBL" id="MN740292">
    <property type="protein sequence ID" value="QHT98508.1"/>
    <property type="molecule type" value="Genomic_DNA"/>
</dbReference>
<name>A0A6C0IYS8_9ZZZZ</name>
<accession>A0A6C0IYS8</accession>
<reference evidence="2" key="1">
    <citation type="journal article" date="2020" name="Nature">
        <title>Giant virus diversity and host interactions through global metagenomics.</title>
        <authorList>
            <person name="Schulz F."/>
            <person name="Roux S."/>
            <person name="Paez-Espino D."/>
            <person name="Jungbluth S."/>
            <person name="Walsh D.A."/>
            <person name="Denef V.J."/>
            <person name="McMahon K.D."/>
            <person name="Konstantinidis K.T."/>
            <person name="Eloe-Fadrosh E.A."/>
            <person name="Kyrpides N.C."/>
            <person name="Woyke T."/>
        </authorList>
    </citation>
    <scope>NUCLEOTIDE SEQUENCE</scope>
    <source>
        <strain evidence="2">GVMAG-M-3300025652-16</strain>
    </source>
</reference>
<dbReference type="AlphaFoldDB" id="A0A6C0IYS8"/>
<proteinExistence type="predicted"/>
<organism evidence="2">
    <name type="scientific">viral metagenome</name>
    <dbReference type="NCBI Taxonomy" id="1070528"/>
    <lineage>
        <taxon>unclassified sequences</taxon>
        <taxon>metagenomes</taxon>
        <taxon>organismal metagenomes</taxon>
    </lineage>
</organism>
<feature type="region of interest" description="Disordered" evidence="1">
    <location>
        <begin position="78"/>
        <end position="107"/>
    </location>
</feature>
<evidence type="ECO:0000313" key="2">
    <source>
        <dbReference type="EMBL" id="QHT98508.1"/>
    </source>
</evidence>
<sequence>MIVDVNCDDDTTQIARVVQESEHNYAVNFLERVHSSVFNFSQNVESVSKESVSGFYDVENLEKTGLYVHTQRGYEIIDDSEDEDFTCSGSETDESEDDVSLVDEDET</sequence>